<comment type="caution">
    <text evidence="2">The sequence shown here is derived from an EMBL/GenBank/DDBJ whole genome shotgun (WGS) entry which is preliminary data.</text>
</comment>
<dbReference type="PANTHER" id="PTHR46532">
    <property type="entry name" value="MALE FERTILITY FACTOR KL5"/>
    <property type="match status" value="1"/>
</dbReference>
<accession>A0AAV8XG03</accession>
<dbReference type="GO" id="GO:0007018">
    <property type="term" value="P:microtubule-based movement"/>
    <property type="evidence" value="ECO:0007669"/>
    <property type="project" value="InterPro"/>
</dbReference>
<feature type="domain" description="Dynein heavy chain tail" evidence="1">
    <location>
        <begin position="8"/>
        <end position="157"/>
    </location>
</feature>
<dbReference type="InterPro" id="IPR013594">
    <property type="entry name" value="Dynein_heavy_tail"/>
</dbReference>
<dbReference type="AlphaFoldDB" id="A0AAV8XG03"/>
<name>A0AAV8XG03_9CUCU</name>
<dbReference type="GO" id="GO:0045505">
    <property type="term" value="F:dynein intermediate chain binding"/>
    <property type="evidence" value="ECO:0007669"/>
    <property type="project" value="InterPro"/>
</dbReference>
<dbReference type="PANTHER" id="PTHR46532:SF11">
    <property type="entry name" value="DYNEIN AXONEMAL HEAVY CHAIN 12"/>
    <property type="match status" value="1"/>
</dbReference>
<dbReference type="Proteomes" id="UP001162162">
    <property type="component" value="Unassembled WGS sequence"/>
</dbReference>
<evidence type="ECO:0000313" key="2">
    <source>
        <dbReference type="EMBL" id="KAJ8936978.1"/>
    </source>
</evidence>
<evidence type="ECO:0000313" key="3">
    <source>
        <dbReference type="Proteomes" id="UP001162162"/>
    </source>
</evidence>
<keyword evidence="3" id="KW-1185">Reference proteome</keyword>
<protein>
    <recommendedName>
        <fullName evidence="1">Dynein heavy chain tail domain-containing protein</fullName>
    </recommendedName>
</protein>
<evidence type="ECO:0000259" key="1">
    <source>
        <dbReference type="Pfam" id="PF08385"/>
    </source>
</evidence>
<reference evidence="2" key="1">
    <citation type="journal article" date="2023" name="Insect Mol. Biol.">
        <title>Genome sequencing provides insights into the evolution of gene families encoding plant cell wall-degrading enzymes in longhorned beetles.</title>
        <authorList>
            <person name="Shin N.R."/>
            <person name="Okamura Y."/>
            <person name="Kirsch R."/>
            <person name="Pauchet Y."/>
        </authorList>
    </citation>
    <scope>NUCLEOTIDE SEQUENCE</scope>
    <source>
        <strain evidence="2">AMC_N1</strain>
    </source>
</reference>
<organism evidence="2 3">
    <name type="scientific">Aromia moschata</name>
    <dbReference type="NCBI Taxonomy" id="1265417"/>
    <lineage>
        <taxon>Eukaryota</taxon>
        <taxon>Metazoa</taxon>
        <taxon>Ecdysozoa</taxon>
        <taxon>Arthropoda</taxon>
        <taxon>Hexapoda</taxon>
        <taxon>Insecta</taxon>
        <taxon>Pterygota</taxon>
        <taxon>Neoptera</taxon>
        <taxon>Endopterygota</taxon>
        <taxon>Coleoptera</taxon>
        <taxon>Polyphaga</taxon>
        <taxon>Cucujiformia</taxon>
        <taxon>Chrysomeloidea</taxon>
        <taxon>Cerambycidae</taxon>
        <taxon>Cerambycinae</taxon>
        <taxon>Callichromatini</taxon>
        <taxon>Aromia</taxon>
    </lineage>
</organism>
<dbReference type="EMBL" id="JAPWTK010000698">
    <property type="protein sequence ID" value="KAJ8936978.1"/>
    <property type="molecule type" value="Genomic_DNA"/>
</dbReference>
<dbReference type="Pfam" id="PF08385">
    <property type="entry name" value="DHC_N1"/>
    <property type="match status" value="1"/>
</dbReference>
<sequence>MFDDAGWMMHCSISKEVFAQYDKLIASINDNILKLYRKWVDTIGEEVNLRLNRPLMCKSITKPGFLECNLERSLPTLLNEIKYWHALNYDIPMYIQSFQQKSRSIKYVYECVLNVVLDYNKIISSLSDDERLLFKPLINAVEKKISPGLSKLTWIADVGDEYITECSNTTAEVLYT</sequence>
<gene>
    <name evidence="2" type="ORF">NQ318_015642</name>
</gene>
<dbReference type="GO" id="GO:0051959">
    <property type="term" value="F:dynein light intermediate chain binding"/>
    <property type="evidence" value="ECO:0007669"/>
    <property type="project" value="InterPro"/>
</dbReference>
<dbReference type="InterPro" id="IPR026983">
    <property type="entry name" value="DHC"/>
</dbReference>
<dbReference type="GO" id="GO:0005858">
    <property type="term" value="C:axonemal dynein complex"/>
    <property type="evidence" value="ECO:0007669"/>
    <property type="project" value="TreeGrafter"/>
</dbReference>
<proteinExistence type="predicted"/>